<dbReference type="NCBIfam" id="NF007450">
    <property type="entry name" value="PRK10015.1"/>
    <property type="match status" value="1"/>
</dbReference>
<comment type="cofactor">
    <cofactor evidence="1 6">
        <name>FAD</name>
        <dbReference type="ChEBI" id="CHEBI:57692"/>
    </cofactor>
</comment>
<dbReference type="InterPro" id="IPR036188">
    <property type="entry name" value="FAD/NAD-bd_sf"/>
</dbReference>
<gene>
    <name evidence="9" type="ORF">DWG24_16940</name>
</gene>
<dbReference type="InterPro" id="IPR002938">
    <property type="entry name" value="FAD-bd"/>
</dbReference>
<dbReference type="NCBIfam" id="NF007542">
    <property type="entry name" value="PRK10157.1"/>
    <property type="match status" value="1"/>
</dbReference>
<dbReference type="PROSITE" id="PS51257">
    <property type="entry name" value="PROKAR_LIPOPROTEIN"/>
    <property type="match status" value="1"/>
</dbReference>
<keyword evidence="3 6" id="KW-0285">Flavoprotein</keyword>
<dbReference type="InterPro" id="IPR039651">
    <property type="entry name" value="FixC-like"/>
</dbReference>
<evidence type="ECO:0000256" key="5">
    <source>
        <dbReference type="ARBA" id="ARBA00023002"/>
    </source>
</evidence>
<dbReference type="GO" id="GO:0016491">
    <property type="term" value="F:oxidoreductase activity"/>
    <property type="evidence" value="ECO:0007669"/>
    <property type="project" value="UniProtKB-UniRule"/>
</dbReference>
<dbReference type="GO" id="GO:0071949">
    <property type="term" value="F:FAD binding"/>
    <property type="evidence" value="ECO:0007669"/>
    <property type="project" value="UniProtKB-UniRule"/>
</dbReference>
<dbReference type="RefSeq" id="WP_168363366.1">
    <property type="nucleotide sequence ID" value="NZ_CP033622.1"/>
</dbReference>
<dbReference type="Gene3D" id="3.50.50.60">
    <property type="entry name" value="FAD/NAD(P)-binding domain"/>
    <property type="match status" value="1"/>
</dbReference>
<dbReference type="AlphaFoldDB" id="A0AAE7D007"/>
<feature type="domain" description="FAD-binding" evidence="7">
    <location>
        <begin position="6"/>
        <end position="187"/>
    </location>
</feature>
<dbReference type="PANTHER" id="PTHR43624:SF2">
    <property type="entry name" value="ELECTRON TRANSFER FLAVOPROTEIN-QUINONE OXIDOREDUCTASE YDIS-RELATED"/>
    <property type="match status" value="1"/>
</dbReference>
<comment type="similarity">
    <text evidence="2 6">Belongs to the ETF-QO/FixC family.</text>
</comment>
<evidence type="ECO:0000313" key="10">
    <source>
        <dbReference type="Proteomes" id="UP000500801"/>
    </source>
</evidence>
<evidence type="ECO:0000256" key="3">
    <source>
        <dbReference type="ARBA" id="ARBA00022630"/>
    </source>
</evidence>
<dbReference type="Pfam" id="PF01494">
    <property type="entry name" value="FAD_binding_3"/>
    <property type="match status" value="1"/>
</dbReference>
<evidence type="ECO:0000256" key="2">
    <source>
        <dbReference type="ARBA" id="ARBA00006796"/>
    </source>
</evidence>
<evidence type="ECO:0000256" key="4">
    <source>
        <dbReference type="ARBA" id="ARBA00022827"/>
    </source>
</evidence>
<dbReference type="EMBL" id="CP033622">
    <property type="protein sequence ID" value="QIZ52313.1"/>
    <property type="molecule type" value="Genomic_DNA"/>
</dbReference>
<dbReference type="PRINTS" id="PR00420">
    <property type="entry name" value="RNGMNOXGNASE"/>
</dbReference>
<reference evidence="9 10" key="1">
    <citation type="submission" date="2018-11" db="EMBL/GenBank/DDBJ databases">
        <title>Complete genome sequence of Dickeya zeae strain CE1 infecting Canna edulis Ker-Gawl. in China.</title>
        <authorList>
            <person name="Zhang J."/>
            <person name="Lin B."/>
            <person name="Shen H."/>
            <person name="Jiang S."/>
            <person name="Pu X."/>
            <person name="Sun D."/>
        </authorList>
    </citation>
    <scope>NUCLEOTIDE SEQUENCE [LARGE SCALE GENOMIC DNA]</scope>
    <source>
        <strain evidence="9 10">CE1</strain>
    </source>
</reference>
<evidence type="ECO:0000259" key="7">
    <source>
        <dbReference type="Pfam" id="PF01494"/>
    </source>
</evidence>
<evidence type="ECO:0000256" key="6">
    <source>
        <dbReference type="RuleBase" id="RU366069"/>
    </source>
</evidence>
<dbReference type="SUPFAM" id="SSF54373">
    <property type="entry name" value="FAD-linked reductases, C-terminal domain"/>
    <property type="match status" value="1"/>
</dbReference>
<keyword evidence="5 6" id="KW-0560">Oxidoreductase</keyword>
<organism evidence="9 10">
    <name type="scientific">Dickeya zeae</name>
    <dbReference type="NCBI Taxonomy" id="204042"/>
    <lineage>
        <taxon>Bacteria</taxon>
        <taxon>Pseudomonadati</taxon>
        <taxon>Pseudomonadota</taxon>
        <taxon>Gammaproteobacteria</taxon>
        <taxon>Enterobacterales</taxon>
        <taxon>Pectobacteriaceae</taxon>
        <taxon>Dickeya</taxon>
    </lineage>
</organism>
<dbReference type="SUPFAM" id="SSF51905">
    <property type="entry name" value="FAD/NAD(P)-binding domain"/>
    <property type="match status" value="1"/>
</dbReference>
<name>A0AAE7D007_9GAMM</name>
<accession>A0AAE7D007</accession>
<dbReference type="Pfam" id="PF26311">
    <property type="entry name" value="ETF-QO_FixC_C"/>
    <property type="match status" value="1"/>
</dbReference>
<proteinExistence type="inferred from homology"/>
<comment type="function">
    <text evidence="6">Part of an electron transfer system.</text>
</comment>
<dbReference type="PANTHER" id="PTHR43624">
    <property type="entry name" value="ELECTRON TRANSFER FLAVOPROTEIN-QUINONE OXIDOREDUCTASE YDIS-RELATED"/>
    <property type="match status" value="1"/>
</dbReference>
<sequence>MSEEKFDAIVVGAGVAGCVAGYVMAKAGLDVLVVERGNTAGSKNMTGGRLYAHSLEKIIPGFAQQAPVERKVTREKISFLTEDSAVTMDYHSEQPDIASKASYTVLRNLFDPWLMEKAEEAGAQFIPGVRVDSLVREGNRVVGVQAGDDVLEANIVILAEGVNSLLGRSIGMVQPSSPHHYAVGVKELIALPSSVIEDRFNLAAGEGAAWLFAGSPSNGLMGGGFLYTNRDTISLGLVCGLGDIEHATKSVPQMLEDFKQHPTIRPLIQGGTLQEYSAHVVPEGGLEMVPTLVSDGVMIVGDAAGLCLNLGFTVRGMDLAIASAEAAALTAIDAKSTQDFSASGLAGYQKKLEQSVVLQDMQRYRKLPAMMENPRMFTQYPQMVAGIMSDMFIIDGSPSQSMRSKIMGRAKKVGLMNLLKDGIKGATAL</sequence>
<dbReference type="InterPro" id="IPR059103">
    <property type="entry name" value="FixC-like_C"/>
</dbReference>
<dbReference type="Proteomes" id="UP000500801">
    <property type="component" value="Chromosome"/>
</dbReference>
<evidence type="ECO:0000313" key="9">
    <source>
        <dbReference type="EMBL" id="QIZ52313.1"/>
    </source>
</evidence>
<feature type="domain" description="FixC-like C-terminal" evidence="8">
    <location>
        <begin position="367"/>
        <end position="428"/>
    </location>
</feature>
<keyword evidence="4 6" id="KW-0274">FAD</keyword>
<evidence type="ECO:0000259" key="8">
    <source>
        <dbReference type="Pfam" id="PF26311"/>
    </source>
</evidence>
<evidence type="ECO:0000256" key="1">
    <source>
        <dbReference type="ARBA" id="ARBA00001974"/>
    </source>
</evidence>
<protein>
    <recommendedName>
        <fullName evidence="6">Protein FixC</fullName>
    </recommendedName>
</protein>